<dbReference type="PANTHER" id="PTHR36456">
    <property type="entry name" value="UPF0232 PROTEIN SCO3875"/>
    <property type="match status" value="1"/>
</dbReference>
<comment type="caution">
    <text evidence="2">The sequence shown here is derived from an EMBL/GenBank/DDBJ whole genome shotgun (WGS) entry which is preliminary data.</text>
</comment>
<dbReference type="PANTHER" id="PTHR36456:SF1">
    <property type="entry name" value="UPF0232 PROTEIN SCO3875"/>
    <property type="match status" value="1"/>
</dbReference>
<dbReference type="EMBL" id="JBCLVG010000002">
    <property type="protein sequence ID" value="MEN1946903.1"/>
    <property type="molecule type" value="Genomic_DNA"/>
</dbReference>
<sequence length="187" mass="20169">MPEIPGEVSRGTDVDETTEPAETTDLADTESSRFYLRLKGVFTDSGSRPRLTRKRYKAKEDGGSQPFGPGRDPKGLGSALDALTAQLGWQSPLAQSSLMESWAEIAGAETAKHSTPAGIEDGRLTVQCESTAWATQLRLMRVAIMTSIAQRYPDAGITSVRFLGPDAPSWKKGPRSIPGRGPRDTYG</sequence>
<feature type="region of interest" description="Disordered" evidence="1">
    <location>
        <begin position="163"/>
        <end position="187"/>
    </location>
</feature>
<keyword evidence="3" id="KW-1185">Reference proteome</keyword>
<dbReference type="Proteomes" id="UP001425155">
    <property type="component" value="Unassembled WGS sequence"/>
</dbReference>
<dbReference type="InterPro" id="IPR007922">
    <property type="entry name" value="DciA-like"/>
</dbReference>
<evidence type="ECO:0000313" key="2">
    <source>
        <dbReference type="EMBL" id="MEN1946903.1"/>
    </source>
</evidence>
<organism evidence="2 3">
    <name type="scientific">Leifsonia stereocauli</name>
    <dbReference type="NCBI Taxonomy" id="3134136"/>
    <lineage>
        <taxon>Bacteria</taxon>
        <taxon>Bacillati</taxon>
        <taxon>Actinomycetota</taxon>
        <taxon>Actinomycetes</taxon>
        <taxon>Micrococcales</taxon>
        <taxon>Microbacteriaceae</taxon>
        <taxon>Leifsonia</taxon>
    </lineage>
</organism>
<gene>
    <name evidence="2" type="ORF">WJX64_10115</name>
</gene>
<evidence type="ECO:0000256" key="1">
    <source>
        <dbReference type="SAM" id="MobiDB-lite"/>
    </source>
</evidence>
<dbReference type="Pfam" id="PF05258">
    <property type="entry name" value="DciA"/>
    <property type="match status" value="1"/>
</dbReference>
<reference evidence="2 3" key="1">
    <citation type="submission" date="2024-03" db="EMBL/GenBank/DDBJ databases">
        <title>YIM 134122 draft genome.</title>
        <authorList>
            <person name="Zuo S."/>
            <person name="Xiong L."/>
        </authorList>
    </citation>
    <scope>NUCLEOTIDE SEQUENCE [LARGE SCALE GENOMIC DNA]</scope>
    <source>
        <strain evidence="2 3">YIM 134122</strain>
    </source>
</reference>
<feature type="region of interest" description="Disordered" evidence="1">
    <location>
        <begin position="44"/>
        <end position="78"/>
    </location>
</feature>
<evidence type="ECO:0000313" key="3">
    <source>
        <dbReference type="Proteomes" id="UP001425155"/>
    </source>
</evidence>
<accession>A0ABU9W4I7</accession>
<protein>
    <submittedName>
        <fullName evidence="2">DciA family protein</fullName>
    </submittedName>
</protein>
<dbReference type="RefSeq" id="WP_342113654.1">
    <property type="nucleotide sequence ID" value="NZ_JBCAUN010000002.1"/>
</dbReference>
<name>A0ABU9W4I7_9MICO</name>
<proteinExistence type="predicted"/>
<feature type="region of interest" description="Disordered" evidence="1">
    <location>
        <begin position="1"/>
        <end position="30"/>
    </location>
</feature>